<dbReference type="InterPro" id="IPR010917">
    <property type="entry name" value="TonB_rcpt_CS"/>
</dbReference>
<dbReference type="PANTHER" id="PTHR30069">
    <property type="entry name" value="TONB-DEPENDENT OUTER MEMBRANE RECEPTOR"/>
    <property type="match status" value="1"/>
</dbReference>
<feature type="short sequence motif" description="TonB C-terminal box" evidence="11">
    <location>
        <begin position="593"/>
        <end position="610"/>
    </location>
</feature>
<keyword evidence="3 10" id="KW-1134">Transmembrane beta strand</keyword>
<dbReference type="SUPFAM" id="SSF56935">
    <property type="entry name" value="Porins"/>
    <property type="match status" value="1"/>
</dbReference>
<dbReference type="RefSeq" id="WP_108885021.1">
    <property type="nucleotide sequence ID" value="NZ_OMOJ01000001.1"/>
</dbReference>
<dbReference type="EMBL" id="OMOJ01000001">
    <property type="protein sequence ID" value="SPF78375.1"/>
    <property type="molecule type" value="Genomic_DNA"/>
</dbReference>
<accession>A0A2R8AQT2</accession>
<dbReference type="Gene3D" id="2.170.130.10">
    <property type="entry name" value="TonB-dependent receptor, plug domain"/>
    <property type="match status" value="1"/>
</dbReference>
<comment type="similarity">
    <text evidence="10 12">Belongs to the TonB-dependent receptor family.</text>
</comment>
<keyword evidence="4 10" id="KW-0812">Transmembrane</keyword>
<evidence type="ECO:0000256" key="7">
    <source>
        <dbReference type="ARBA" id="ARBA00023136"/>
    </source>
</evidence>
<keyword evidence="17" id="KW-1185">Reference proteome</keyword>
<keyword evidence="5 13" id="KW-0732">Signal</keyword>
<evidence type="ECO:0000256" key="1">
    <source>
        <dbReference type="ARBA" id="ARBA00004571"/>
    </source>
</evidence>
<evidence type="ECO:0000313" key="16">
    <source>
        <dbReference type="EMBL" id="SPF78375.1"/>
    </source>
</evidence>
<keyword evidence="6 12" id="KW-0798">TonB box</keyword>
<evidence type="ECO:0000256" key="3">
    <source>
        <dbReference type="ARBA" id="ARBA00022452"/>
    </source>
</evidence>
<gene>
    <name evidence="16" type="primary">btuB</name>
    <name evidence="16" type="ORF">PRI8871_00974</name>
</gene>
<reference evidence="17" key="1">
    <citation type="submission" date="2018-03" db="EMBL/GenBank/DDBJ databases">
        <authorList>
            <person name="Rodrigo-Torres L."/>
            <person name="Arahal R. D."/>
            <person name="Lucena T."/>
        </authorList>
    </citation>
    <scope>NUCLEOTIDE SEQUENCE [LARGE SCALE GENOMIC DNA]</scope>
    <source>
        <strain evidence="17">CECT 8871</strain>
    </source>
</reference>
<dbReference type="PROSITE" id="PS52016">
    <property type="entry name" value="TONB_DEPENDENT_REC_3"/>
    <property type="match status" value="1"/>
</dbReference>
<dbReference type="GO" id="GO:0015344">
    <property type="term" value="F:siderophore uptake transmembrane transporter activity"/>
    <property type="evidence" value="ECO:0007669"/>
    <property type="project" value="TreeGrafter"/>
</dbReference>
<proteinExistence type="inferred from homology"/>
<dbReference type="InterPro" id="IPR037066">
    <property type="entry name" value="Plug_dom_sf"/>
</dbReference>
<evidence type="ECO:0000256" key="4">
    <source>
        <dbReference type="ARBA" id="ARBA00022692"/>
    </source>
</evidence>
<dbReference type="GO" id="GO:0009279">
    <property type="term" value="C:cell outer membrane"/>
    <property type="evidence" value="ECO:0007669"/>
    <property type="project" value="UniProtKB-SubCell"/>
</dbReference>
<feature type="domain" description="TonB-dependent receptor plug" evidence="15">
    <location>
        <begin position="42"/>
        <end position="148"/>
    </location>
</feature>
<evidence type="ECO:0000313" key="17">
    <source>
        <dbReference type="Proteomes" id="UP000244904"/>
    </source>
</evidence>
<keyword evidence="2 10" id="KW-0813">Transport</keyword>
<evidence type="ECO:0000256" key="5">
    <source>
        <dbReference type="ARBA" id="ARBA00022729"/>
    </source>
</evidence>
<dbReference type="Pfam" id="PF07715">
    <property type="entry name" value="Plug"/>
    <property type="match status" value="1"/>
</dbReference>
<feature type="domain" description="TonB-dependent receptor-like beta-barrel" evidence="14">
    <location>
        <begin position="183"/>
        <end position="584"/>
    </location>
</feature>
<evidence type="ECO:0000256" key="6">
    <source>
        <dbReference type="ARBA" id="ARBA00023077"/>
    </source>
</evidence>
<evidence type="ECO:0000256" key="2">
    <source>
        <dbReference type="ARBA" id="ARBA00022448"/>
    </source>
</evidence>
<dbReference type="CDD" id="cd01347">
    <property type="entry name" value="ligand_gated_channel"/>
    <property type="match status" value="1"/>
</dbReference>
<evidence type="ECO:0000256" key="8">
    <source>
        <dbReference type="ARBA" id="ARBA00023170"/>
    </source>
</evidence>
<dbReference type="PROSITE" id="PS01156">
    <property type="entry name" value="TONB_DEPENDENT_REC_2"/>
    <property type="match status" value="1"/>
</dbReference>
<dbReference type="InterPro" id="IPR039426">
    <property type="entry name" value="TonB-dep_rcpt-like"/>
</dbReference>
<evidence type="ECO:0000256" key="11">
    <source>
        <dbReference type="PROSITE-ProRule" id="PRU10144"/>
    </source>
</evidence>
<dbReference type="Proteomes" id="UP000244904">
    <property type="component" value="Unassembled WGS sequence"/>
</dbReference>
<dbReference type="GO" id="GO:0044718">
    <property type="term" value="P:siderophore transmembrane transport"/>
    <property type="evidence" value="ECO:0007669"/>
    <property type="project" value="TreeGrafter"/>
</dbReference>
<evidence type="ECO:0000256" key="10">
    <source>
        <dbReference type="PROSITE-ProRule" id="PRU01360"/>
    </source>
</evidence>
<dbReference type="Pfam" id="PF00593">
    <property type="entry name" value="TonB_dep_Rec_b-barrel"/>
    <property type="match status" value="1"/>
</dbReference>
<dbReference type="InterPro" id="IPR036942">
    <property type="entry name" value="Beta-barrel_TonB_sf"/>
</dbReference>
<evidence type="ECO:0000256" key="13">
    <source>
        <dbReference type="SAM" id="SignalP"/>
    </source>
</evidence>
<protein>
    <submittedName>
        <fullName evidence="16">Vitamin B12 transporter BtuB</fullName>
    </submittedName>
</protein>
<dbReference type="OrthoDB" id="9796221at2"/>
<name>A0A2R8AQT2_9RHOB</name>
<evidence type="ECO:0000256" key="12">
    <source>
        <dbReference type="RuleBase" id="RU003357"/>
    </source>
</evidence>
<dbReference type="InterPro" id="IPR012910">
    <property type="entry name" value="Plug_dom"/>
</dbReference>
<dbReference type="AlphaFoldDB" id="A0A2R8AQT2"/>
<organism evidence="16 17">
    <name type="scientific">Pseudoprimorskyibacter insulae</name>
    <dbReference type="NCBI Taxonomy" id="1695997"/>
    <lineage>
        <taxon>Bacteria</taxon>
        <taxon>Pseudomonadati</taxon>
        <taxon>Pseudomonadota</taxon>
        <taxon>Alphaproteobacteria</taxon>
        <taxon>Rhodobacterales</taxon>
        <taxon>Paracoccaceae</taxon>
        <taxon>Pseudoprimorskyibacter</taxon>
    </lineage>
</organism>
<feature type="chain" id="PRO_5015335436" evidence="13">
    <location>
        <begin position="21"/>
        <end position="610"/>
    </location>
</feature>
<evidence type="ECO:0000259" key="14">
    <source>
        <dbReference type="Pfam" id="PF00593"/>
    </source>
</evidence>
<keyword evidence="7 10" id="KW-0472">Membrane</keyword>
<evidence type="ECO:0000256" key="9">
    <source>
        <dbReference type="ARBA" id="ARBA00023237"/>
    </source>
</evidence>
<comment type="subcellular location">
    <subcellularLocation>
        <location evidence="1 10">Cell outer membrane</location>
        <topology evidence="1 10">Multi-pass membrane protein</topology>
    </subcellularLocation>
</comment>
<sequence>MKRIMGTVSLIALSALPAVAQDAFDLDTITIYANQTPTALSRSGATVEVVTADDLAVSPRTKLADYLDTIPGVVVSSNGGLGGVTTVRVRGLSGAYVPVLINGIDVTDPSSTQTQFDWTQLNMGGISRVELVKGSQSAVHGSEAVGGVINITTNDKTAQGTEGDAMIEVGSYGTRRAAVTLRSGNERGGVSFGLASVKTDGFSARAGTTEKDGYDGKQLTFGAEYDLTDTLTVGFDAYAVDAEYEYDPSTFDENGKSTSNTRAARIYADLQTGAVDHNFSVSRYTIDRMLTEGGFSDPYKGTRNRVDYKATWSPSDSYRLTFGADWTKETFLSTGGIYAPPTWARSGSTTSTGDVTVKGIFTEAAFAPTDALDVTVSLRRDDHSDFGAHTTGRVAVAYRLSDATTLRALASNGFRAPSLYELYDSQYGNATLKPETSRNLEFGIEHAYANGANVSATAFYTEIDNLIQWSGGAYNQVAGTTKTKGLELAATYALSPIVTANWGYTFTDSRDSGGNPQLRIPRHDLTLGLTANLTDALDVGVSVQRVLDRPTEFGTPLKDYTLVNATASYAINDGMDAYLRVENLTDSDYQTAAGYNTAGRSAYFGIRASF</sequence>
<keyword evidence="9 10" id="KW-0998">Cell outer membrane</keyword>
<feature type="signal peptide" evidence="13">
    <location>
        <begin position="1"/>
        <end position="20"/>
    </location>
</feature>
<dbReference type="InterPro" id="IPR000531">
    <property type="entry name" value="Beta-barrel_TonB"/>
</dbReference>
<dbReference type="Gene3D" id="2.40.170.20">
    <property type="entry name" value="TonB-dependent receptor, beta-barrel domain"/>
    <property type="match status" value="1"/>
</dbReference>
<evidence type="ECO:0000259" key="15">
    <source>
        <dbReference type="Pfam" id="PF07715"/>
    </source>
</evidence>
<keyword evidence="8" id="KW-0675">Receptor</keyword>
<dbReference type="PANTHER" id="PTHR30069:SF29">
    <property type="entry name" value="HEMOGLOBIN AND HEMOGLOBIN-HAPTOGLOBIN-BINDING PROTEIN 1-RELATED"/>
    <property type="match status" value="1"/>
</dbReference>